<dbReference type="SMART" id="SM00437">
    <property type="entry name" value="TOP1Ac"/>
    <property type="match status" value="1"/>
</dbReference>
<evidence type="ECO:0000313" key="2">
    <source>
        <dbReference type="EMBL" id="ODO60047.1"/>
    </source>
</evidence>
<dbReference type="GO" id="GO:0043597">
    <property type="term" value="C:cytoplasmic replication fork"/>
    <property type="evidence" value="ECO:0007669"/>
    <property type="project" value="TreeGrafter"/>
</dbReference>
<protein>
    <submittedName>
        <fullName evidence="2">DNA topoisomerase</fullName>
        <ecNumber evidence="2">5.99.1.2</ecNumber>
    </submittedName>
</protein>
<dbReference type="GO" id="GO:0003677">
    <property type="term" value="F:DNA binding"/>
    <property type="evidence" value="ECO:0007669"/>
    <property type="project" value="InterPro"/>
</dbReference>
<dbReference type="InterPro" id="IPR003602">
    <property type="entry name" value="Topo_IA_DNA-bd_dom"/>
</dbReference>
<comment type="caution">
    <text evidence="2">The sequence shown here is derived from an EMBL/GenBank/DDBJ whole genome shotgun (WGS) entry which is preliminary data.</text>
</comment>
<dbReference type="GO" id="GO:0006265">
    <property type="term" value="P:DNA topological change"/>
    <property type="evidence" value="ECO:0007669"/>
    <property type="project" value="InterPro"/>
</dbReference>
<sequence length="154" mass="17254">MQAKHVQKGSQAGLIKGIQNQAKKRASPQLFSLSSLQSAMNKRYHASASQTLAAIQSLYEDKLLSYPRTDCAYITDEEFDYLGANLPKYLGLVSKPVALTNIAPNKRYVNGKKVEEHYAIIMTKVVPTKEKLASLPKLQQQVYDLVLRVFSTQH</sequence>
<evidence type="ECO:0000313" key="3">
    <source>
        <dbReference type="Proteomes" id="UP000094892"/>
    </source>
</evidence>
<dbReference type="PROSITE" id="PS00396">
    <property type="entry name" value="TOPO_IA_1"/>
    <property type="match status" value="1"/>
</dbReference>
<dbReference type="InterPro" id="IPR013826">
    <property type="entry name" value="Topo_IA_cen_sub3"/>
</dbReference>
<dbReference type="Pfam" id="PF01131">
    <property type="entry name" value="Topoisom_bac"/>
    <property type="match status" value="1"/>
</dbReference>
<dbReference type="InterPro" id="IPR013825">
    <property type="entry name" value="Topo_IA_cen_sub2"/>
</dbReference>
<dbReference type="AlphaFoldDB" id="A0A1E3KN42"/>
<proteinExistence type="predicted"/>
<dbReference type="InterPro" id="IPR013497">
    <property type="entry name" value="Topo_IA_cen"/>
</dbReference>
<organism evidence="2 3">
    <name type="scientific">Lactiplantibacillus plantarum</name>
    <name type="common">Lactobacillus plantarum</name>
    <dbReference type="NCBI Taxonomy" id="1590"/>
    <lineage>
        <taxon>Bacteria</taxon>
        <taxon>Bacillati</taxon>
        <taxon>Bacillota</taxon>
        <taxon>Bacilli</taxon>
        <taxon>Lactobacillales</taxon>
        <taxon>Lactobacillaceae</taxon>
        <taxon>Lactiplantibacillus</taxon>
    </lineage>
</organism>
<dbReference type="PROSITE" id="PS52039">
    <property type="entry name" value="TOPO_IA_2"/>
    <property type="match status" value="1"/>
</dbReference>
<dbReference type="Gene3D" id="2.70.20.10">
    <property type="entry name" value="Topoisomerase I, domain 3"/>
    <property type="match status" value="1"/>
</dbReference>
<dbReference type="Proteomes" id="UP000094892">
    <property type="component" value="Unassembled WGS sequence"/>
</dbReference>
<name>A0A1E3KN42_LACPN</name>
<gene>
    <name evidence="2" type="primary">topB</name>
    <name evidence="2" type="ORF">LPJSA22_03314</name>
</gene>
<dbReference type="GO" id="GO:0006310">
    <property type="term" value="P:DNA recombination"/>
    <property type="evidence" value="ECO:0007669"/>
    <property type="project" value="TreeGrafter"/>
</dbReference>
<keyword evidence="2" id="KW-0413">Isomerase</keyword>
<dbReference type="PATRIC" id="fig|1590.306.peg.3350"/>
<evidence type="ECO:0000259" key="1">
    <source>
        <dbReference type="PROSITE" id="PS52039"/>
    </source>
</evidence>
<dbReference type="Gene3D" id="1.10.290.10">
    <property type="entry name" value="Topoisomerase I, domain 4"/>
    <property type="match status" value="1"/>
</dbReference>
<dbReference type="PANTHER" id="PTHR11390">
    <property type="entry name" value="PROKARYOTIC DNA TOPOISOMERASE"/>
    <property type="match status" value="1"/>
</dbReference>
<accession>A0A1E3KN42</accession>
<dbReference type="GO" id="GO:0006281">
    <property type="term" value="P:DNA repair"/>
    <property type="evidence" value="ECO:0007669"/>
    <property type="project" value="TreeGrafter"/>
</dbReference>
<dbReference type="InterPro" id="IPR023406">
    <property type="entry name" value="Topo_IA_AS"/>
</dbReference>
<dbReference type="EC" id="5.99.1.2" evidence="2"/>
<dbReference type="InterPro" id="IPR023405">
    <property type="entry name" value="Topo_IA_core_domain"/>
</dbReference>
<dbReference type="EMBL" id="MCOL01000002">
    <property type="protein sequence ID" value="ODO60047.1"/>
    <property type="molecule type" value="Genomic_DNA"/>
</dbReference>
<dbReference type="InterPro" id="IPR000380">
    <property type="entry name" value="Topo_IA"/>
</dbReference>
<reference evidence="2 3" key="1">
    <citation type="submission" date="2016-08" db="EMBL/GenBank/DDBJ databases">
        <title>Genome sequencing of Lactobacillus plantarum JSA22, isolated from fermented soybean paste.</title>
        <authorList>
            <person name="Choi H.S."/>
        </authorList>
    </citation>
    <scope>NUCLEOTIDE SEQUENCE [LARGE SCALE GENOMIC DNA]</scope>
    <source>
        <strain evidence="2 3">JSA22</strain>
    </source>
</reference>
<feature type="domain" description="Topo IA-type catalytic" evidence="1">
    <location>
        <begin position="1"/>
        <end position="154"/>
    </location>
</feature>
<dbReference type="GO" id="GO:0003917">
    <property type="term" value="F:DNA topoisomerase type I (single strand cut, ATP-independent) activity"/>
    <property type="evidence" value="ECO:0007669"/>
    <property type="project" value="InterPro"/>
</dbReference>
<dbReference type="SUPFAM" id="SSF56712">
    <property type="entry name" value="Prokaryotic type I DNA topoisomerase"/>
    <property type="match status" value="1"/>
</dbReference>
<dbReference type="PANTHER" id="PTHR11390:SF21">
    <property type="entry name" value="DNA TOPOISOMERASE 3-ALPHA"/>
    <property type="match status" value="1"/>
</dbReference>